<dbReference type="GO" id="GO:0046983">
    <property type="term" value="F:protein dimerization activity"/>
    <property type="evidence" value="ECO:0007669"/>
    <property type="project" value="InterPro"/>
</dbReference>
<dbReference type="Gene3D" id="1.10.60.10">
    <property type="entry name" value="Iron dependent repressor, metal binding and dimerisation domain"/>
    <property type="match status" value="1"/>
</dbReference>
<keyword evidence="3" id="KW-0238">DNA-binding</keyword>
<protein>
    <submittedName>
        <fullName evidence="6">Metal-dependent transcriptional regulator</fullName>
    </submittedName>
</protein>
<dbReference type="Pfam" id="PF01325">
    <property type="entry name" value="Fe_dep_repress"/>
    <property type="match status" value="1"/>
</dbReference>
<dbReference type="GO" id="GO:0003677">
    <property type="term" value="F:DNA binding"/>
    <property type="evidence" value="ECO:0007669"/>
    <property type="project" value="UniProtKB-KW"/>
</dbReference>
<reference evidence="6" key="1">
    <citation type="submission" date="2020-10" db="EMBL/GenBank/DDBJ databases">
        <authorList>
            <person name="Gilroy R."/>
        </authorList>
    </citation>
    <scope>NUCLEOTIDE SEQUENCE</scope>
    <source>
        <strain evidence="6">1748</strain>
    </source>
</reference>
<dbReference type="SMART" id="SM00529">
    <property type="entry name" value="HTH_DTXR"/>
    <property type="match status" value="1"/>
</dbReference>
<dbReference type="Gene3D" id="1.10.10.10">
    <property type="entry name" value="Winged helix-like DNA-binding domain superfamily/Winged helix DNA-binding domain"/>
    <property type="match status" value="1"/>
</dbReference>
<evidence type="ECO:0000256" key="3">
    <source>
        <dbReference type="ARBA" id="ARBA00023125"/>
    </source>
</evidence>
<gene>
    <name evidence="6" type="ORF">IAC78_03940</name>
</gene>
<dbReference type="InterPro" id="IPR022689">
    <property type="entry name" value="Iron_dep_repressor"/>
</dbReference>
<dbReference type="InterPro" id="IPR036421">
    <property type="entry name" value="Fe_dep_repressor_sf"/>
</dbReference>
<sequence>MNKYQSTEDYLERILMLSQDNKKVRSIDLVHSMGFSKPSISNAVHKLAEKELIVIDQKGYLNLTDKGYAIASKVYERHVVLSSILEYLGVNHETAISDACKVEHDISDETFSKLKEKYLKIKGEKNV</sequence>
<dbReference type="GO" id="GO:0003700">
    <property type="term" value="F:DNA-binding transcription factor activity"/>
    <property type="evidence" value="ECO:0007669"/>
    <property type="project" value="InterPro"/>
</dbReference>
<comment type="similarity">
    <text evidence="1">Belongs to the DtxR/MntR family.</text>
</comment>
<evidence type="ECO:0000256" key="4">
    <source>
        <dbReference type="ARBA" id="ARBA00023163"/>
    </source>
</evidence>
<evidence type="ECO:0000313" key="7">
    <source>
        <dbReference type="Proteomes" id="UP000823629"/>
    </source>
</evidence>
<dbReference type="PROSITE" id="PS50944">
    <property type="entry name" value="HTH_DTXR"/>
    <property type="match status" value="1"/>
</dbReference>
<evidence type="ECO:0000313" key="6">
    <source>
        <dbReference type="EMBL" id="MBO8414600.1"/>
    </source>
</evidence>
<accession>A0A9D9D9T8</accession>
<evidence type="ECO:0000256" key="1">
    <source>
        <dbReference type="ARBA" id="ARBA00007871"/>
    </source>
</evidence>
<keyword evidence="4" id="KW-0804">Transcription</keyword>
<dbReference type="InterPro" id="IPR022687">
    <property type="entry name" value="HTH_DTXR"/>
</dbReference>
<evidence type="ECO:0000256" key="2">
    <source>
        <dbReference type="ARBA" id="ARBA00023015"/>
    </source>
</evidence>
<dbReference type="InterPro" id="IPR036388">
    <property type="entry name" value="WH-like_DNA-bd_sf"/>
</dbReference>
<dbReference type="PANTHER" id="PTHR33238">
    <property type="entry name" value="IRON (METAL) DEPENDENT REPRESSOR, DTXR FAMILY"/>
    <property type="match status" value="1"/>
</dbReference>
<dbReference type="SUPFAM" id="SSF47979">
    <property type="entry name" value="Iron-dependent repressor protein, dimerization domain"/>
    <property type="match status" value="1"/>
</dbReference>
<evidence type="ECO:0000259" key="5">
    <source>
        <dbReference type="PROSITE" id="PS50944"/>
    </source>
</evidence>
<name>A0A9D9D9T8_9BACL</name>
<comment type="caution">
    <text evidence="6">The sequence shown here is derived from an EMBL/GenBank/DDBJ whole genome shotgun (WGS) entry which is preliminary data.</text>
</comment>
<dbReference type="InterPro" id="IPR050536">
    <property type="entry name" value="DtxR_MntR_Metal-Reg"/>
</dbReference>
<dbReference type="PANTHER" id="PTHR33238:SF7">
    <property type="entry name" value="IRON-DEPENDENT TRANSCRIPTIONAL REGULATOR"/>
    <property type="match status" value="1"/>
</dbReference>
<feature type="domain" description="HTH dtxR-type" evidence="5">
    <location>
        <begin position="1"/>
        <end position="64"/>
    </location>
</feature>
<dbReference type="Pfam" id="PF02742">
    <property type="entry name" value="Fe_dep_repr_C"/>
    <property type="match status" value="1"/>
</dbReference>
<dbReference type="AlphaFoldDB" id="A0A9D9D9T8"/>
<dbReference type="SUPFAM" id="SSF46785">
    <property type="entry name" value="Winged helix' DNA-binding domain"/>
    <property type="match status" value="1"/>
</dbReference>
<reference evidence="6" key="2">
    <citation type="journal article" date="2021" name="PeerJ">
        <title>Extensive microbial diversity within the chicken gut microbiome revealed by metagenomics and culture.</title>
        <authorList>
            <person name="Gilroy R."/>
            <person name="Ravi A."/>
            <person name="Getino M."/>
            <person name="Pursley I."/>
            <person name="Horton D.L."/>
            <person name="Alikhan N.F."/>
            <person name="Baker D."/>
            <person name="Gharbi K."/>
            <person name="Hall N."/>
            <person name="Watson M."/>
            <person name="Adriaenssens E.M."/>
            <person name="Foster-Nyarko E."/>
            <person name="Jarju S."/>
            <person name="Secka A."/>
            <person name="Antonio M."/>
            <person name="Oren A."/>
            <person name="Chaudhuri R.R."/>
            <person name="La Ragione R."/>
            <person name="Hildebrand F."/>
            <person name="Pallen M.J."/>
        </authorList>
    </citation>
    <scope>NUCLEOTIDE SEQUENCE</scope>
    <source>
        <strain evidence="6">1748</strain>
    </source>
</reference>
<dbReference type="InterPro" id="IPR036390">
    <property type="entry name" value="WH_DNA-bd_sf"/>
</dbReference>
<dbReference type="InterPro" id="IPR001367">
    <property type="entry name" value="Fe_dep_repressor"/>
</dbReference>
<proteinExistence type="inferred from homology"/>
<dbReference type="GO" id="GO:0046914">
    <property type="term" value="F:transition metal ion binding"/>
    <property type="evidence" value="ECO:0007669"/>
    <property type="project" value="InterPro"/>
</dbReference>
<dbReference type="Proteomes" id="UP000823629">
    <property type="component" value="Unassembled WGS sequence"/>
</dbReference>
<dbReference type="EMBL" id="JADING010000113">
    <property type="protein sequence ID" value="MBO8414600.1"/>
    <property type="molecule type" value="Genomic_DNA"/>
</dbReference>
<keyword evidence="2" id="KW-0805">Transcription regulation</keyword>
<organism evidence="6 7">
    <name type="scientific">Candidatus Scatoplasma merdavium</name>
    <dbReference type="NCBI Taxonomy" id="2840932"/>
    <lineage>
        <taxon>Bacteria</taxon>
        <taxon>Bacillati</taxon>
        <taxon>Bacillota</taxon>
        <taxon>Bacilli</taxon>
        <taxon>Bacillales</taxon>
        <taxon>Candidatus Scatoplasma</taxon>
    </lineage>
</organism>